<keyword evidence="4" id="KW-1015">Disulfide bond</keyword>
<evidence type="ECO:0000256" key="2">
    <source>
        <dbReference type="ARBA" id="ARBA00022448"/>
    </source>
</evidence>
<dbReference type="EMBL" id="KU980965">
    <property type="protein sequence ID" value="ANS71142.1"/>
    <property type="molecule type" value="Genomic_DNA"/>
</dbReference>
<evidence type="ECO:0000313" key="8">
    <source>
        <dbReference type="Proteomes" id="UP000203626"/>
    </source>
</evidence>
<keyword evidence="5 6" id="KW-0676">Redox-active center</keyword>
<dbReference type="GO" id="GO:0030430">
    <property type="term" value="C:host cell cytoplasm"/>
    <property type="evidence" value="ECO:0007669"/>
    <property type="project" value="UniProtKB-SubCell"/>
</dbReference>
<dbReference type="OrthoDB" id="14183at10239"/>
<sequence length="122" mass="13953">MTETLILIGKPLCGICELASELLKKIEGNYNVLRINIMSLFSKEGAVRVLGMDVYSLITELTEYFSTDYVLLLKYSPEKNECAYVPFKQFIVVAQIDKDAVNYKEMQKVIESASYGDWSYKK</sequence>
<gene>
    <name evidence="7" type="ORF">PTPV-Aus-058</name>
</gene>
<protein>
    <recommendedName>
        <fullName evidence="6">Glutaredoxin-2</fullName>
    </recommendedName>
</protein>
<dbReference type="InterPro" id="IPR008554">
    <property type="entry name" value="Glutaredoxin-like"/>
</dbReference>
<dbReference type="RefSeq" id="YP_009268773.1">
    <property type="nucleotide sequence ID" value="NC_030656.1"/>
</dbReference>
<evidence type="ECO:0000256" key="1">
    <source>
        <dbReference type="ARBA" id="ARBA00011738"/>
    </source>
</evidence>
<dbReference type="KEGG" id="vg:28340385"/>
<dbReference type="Gene3D" id="3.40.30.10">
    <property type="entry name" value="Glutaredoxin"/>
    <property type="match status" value="1"/>
</dbReference>
<comment type="function">
    <text evidence="6">Glutaredoxin necessary for virion morphogenesis and virus replication.</text>
</comment>
<proteinExistence type="inferred from homology"/>
<keyword evidence="2 6" id="KW-0813">Transport</keyword>
<evidence type="ECO:0000256" key="5">
    <source>
        <dbReference type="ARBA" id="ARBA00023284"/>
    </source>
</evidence>
<accession>A0A1B1MRE5</accession>
<dbReference type="GeneID" id="28340385"/>
<dbReference type="Proteomes" id="UP000203626">
    <property type="component" value="Segment"/>
</dbReference>
<evidence type="ECO:0000256" key="4">
    <source>
        <dbReference type="ARBA" id="ARBA00023157"/>
    </source>
</evidence>
<dbReference type="Pfam" id="PF05768">
    <property type="entry name" value="Glrx-like"/>
    <property type="match status" value="1"/>
</dbReference>
<evidence type="ECO:0000256" key="3">
    <source>
        <dbReference type="ARBA" id="ARBA00022982"/>
    </source>
</evidence>
<reference evidence="7 8" key="1">
    <citation type="journal article" date="2016" name="J. Gen. Virol.">
        <title>Genomic characterization of a novel poxvirus from a flying fox: evidence for a new genus?</title>
        <authorList>
            <person name="O'Dea M.A."/>
            <person name="Tu S.L."/>
            <person name="Pang S."/>
            <person name="De Ridder T."/>
            <person name="Jackson B."/>
            <person name="Upton C."/>
        </authorList>
    </citation>
    <scope>NUCLEOTIDE SEQUENCE [LARGE SCALE GENOMIC DNA]</scope>
    <source>
        <strain evidence="7 8">Australia</strain>
    </source>
</reference>
<organism evidence="7 8">
    <name type="scientific">Pteropox virus</name>
    <dbReference type="NCBI Taxonomy" id="1873698"/>
    <lineage>
        <taxon>Viruses</taxon>
        <taxon>Varidnaviria</taxon>
        <taxon>Bamfordvirae</taxon>
        <taxon>Nucleocytoviricota</taxon>
        <taxon>Pokkesviricetes</taxon>
        <taxon>Chitovirales</taxon>
        <taxon>Poxviridae</taxon>
        <taxon>Chordopoxvirinae</taxon>
        <taxon>Pteropopoxvirus</taxon>
        <taxon>Pteropopoxvirus pteropox</taxon>
    </lineage>
</organism>
<keyword evidence="3 6" id="KW-0249">Electron transport</keyword>
<keyword evidence="6" id="KW-1035">Host cytoplasm</keyword>
<comment type="similarity">
    <text evidence="6">Belongs to the glutaredoxin family.</text>
</comment>
<comment type="subcellular location">
    <subcellularLocation>
        <location evidence="6">Host cytoplasm</location>
    </subcellularLocation>
</comment>
<comment type="subunit">
    <text evidence="1">Homodimer.</text>
</comment>
<evidence type="ECO:0000313" key="7">
    <source>
        <dbReference type="EMBL" id="ANS71142.1"/>
    </source>
</evidence>
<name>A0A1B1MRE5_9POXV</name>
<keyword evidence="8" id="KW-1185">Reference proteome</keyword>
<evidence type="ECO:0000256" key="6">
    <source>
        <dbReference type="RuleBase" id="RU363082"/>
    </source>
</evidence>